<dbReference type="SUPFAM" id="SSF56112">
    <property type="entry name" value="Protein kinase-like (PK-like)"/>
    <property type="match status" value="1"/>
</dbReference>
<evidence type="ECO:0000256" key="4">
    <source>
        <dbReference type="ARBA" id="ARBA00022777"/>
    </source>
</evidence>
<dbReference type="Proteomes" id="UP001153269">
    <property type="component" value="Unassembled WGS sequence"/>
</dbReference>
<dbReference type="PROSITE" id="PS00108">
    <property type="entry name" value="PROTEIN_KINASE_ST"/>
    <property type="match status" value="1"/>
</dbReference>
<dbReference type="EMBL" id="CADEAL010001001">
    <property type="protein sequence ID" value="CAB1427821.1"/>
    <property type="molecule type" value="Genomic_DNA"/>
</dbReference>
<evidence type="ECO:0000256" key="5">
    <source>
        <dbReference type="ARBA" id="ARBA00022840"/>
    </source>
</evidence>
<dbReference type="GO" id="GO:0045944">
    <property type="term" value="P:positive regulation of transcription by RNA polymerase II"/>
    <property type="evidence" value="ECO:0007669"/>
    <property type="project" value="TreeGrafter"/>
</dbReference>
<dbReference type="Gene3D" id="3.30.200.20">
    <property type="entry name" value="Phosphorylase Kinase, domain 1"/>
    <property type="match status" value="1"/>
</dbReference>
<sequence length="414" mass="47324">MDIHGTGTFGKVAKCFSLDHAEIVAIKFLNADDENISQEVAMLKAISVLDSEKKNIVKFIDSFKYNHLFCLVFEMLDESIFDLMHKRRWLPLSLNEIRPVLHQLLVSLEALKGLGIIHGDLKADNLMLVNHKDHPFKLRLIDFGMAIPASEAEIGDVVQNPQFRAPEVMLGLPVTEAVDIWSVGCIMLLFFLVDTPFPIECTYGWMENLVDLLGLPADHMLDAGEYSKELFIFDKSGWRLMTREEFTKKHEEEPETDKSSYISFKKKLRKKRISDEQDQLEFQDKMAFFDLLTCCLQVDPEQRISPSEALKHPFITMVHMVHEMETSSYADTALELMIVSPLDNLDEIIFNTVTSEESTSISSNTGSAAAITPVDDVNTSSHKPFKKTLFQRVKNFFCRVAKRVVRLFKFCRTK</sequence>
<comment type="caution">
    <text evidence="7">The sequence shown here is derived from an EMBL/GenBank/DDBJ whole genome shotgun (WGS) entry which is preliminary data.</text>
</comment>
<dbReference type="GO" id="GO:0004674">
    <property type="term" value="F:protein serine/threonine kinase activity"/>
    <property type="evidence" value="ECO:0007669"/>
    <property type="project" value="UniProtKB-KW"/>
</dbReference>
<dbReference type="GO" id="GO:0046332">
    <property type="term" value="F:SMAD binding"/>
    <property type="evidence" value="ECO:0007669"/>
    <property type="project" value="TreeGrafter"/>
</dbReference>
<dbReference type="GO" id="GO:0042771">
    <property type="term" value="P:intrinsic apoptotic signaling pathway in response to DNA damage by p53 class mediator"/>
    <property type="evidence" value="ECO:0007669"/>
    <property type="project" value="TreeGrafter"/>
</dbReference>
<evidence type="ECO:0000256" key="3">
    <source>
        <dbReference type="ARBA" id="ARBA00022741"/>
    </source>
</evidence>
<name>A0A9N7UB55_PLEPL</name>
<dbReference type="SMART" id="SM00220">
    <property type="entry name" value="S_TKc"/>
    <property type="match status" value="1"/>
</dbReference>
<dbReference type="InterPro" id="IPR011009">
    <property type="entry name" value="Kinase-like_dom_sf"/>
</dbReference>
<accession>A0A9N7UB55</accession>
<feature type="domain" description="Protein kinase" evidence="6">
    <location>
        <begin position="1"/>
        <end position="315"/>
    </location>
</feature>
<keyword evidence="3" id="KW-0547">Nucleotide-binding</keyword>
<dbReference type="GO" id="GO:0005737">
    <property type="term" value="C:cytoplasm"/>
    <property type="evidence" value="ECO:0007669"/>
    <property type="project" value="TreeGrafter"/>
</dbReference>
<dbReference type="GO" id="GO:0004713">
    <property type="term" value="F:protein tyrosine kinase activity"/>
    <property type="evidence" value="ECO:0007669"/>
    <property type="project" value="TreeGrafter"/>
</dbReference>
<dbReference type="PANTHER" id="PTHR24058">
    <property type="entry name" value="DUAL SPECIFICITY PROTEIN KINASE"/>
    <property type="match status" value="1"/>
</dbReference>
<dbReference type="GO" id="GO:0003714">
    <property type="term" value="F:transcription corepressor activity"/>
    <property type="evidence" value="ECO:0007669"/>
    <property type="project" value="TreeGrafter"/>
</dbReference>
<dbReference type="GO" id="GO:0003713">
    <property type="term" value="F:transcription coactivator activity"/>
    <property type="evidence" value="ECO:0007669"/>
    <property type="project" value="TreeGrafter"/>
</dbReference>
<dbReference type="Pfam" id="PF00069">
    <property type="entry name" value="Pkinase"/>
    <property type="match status" value="1"/>
</dbReference>
<keyword evidence="8" id="KW-1185">Reference proteome</keyword>
<keyword evidence="1" id="KW-0723">Serine/threonine-protein kinase</keyword>
<dbReference type="GO" id="GO:0005524">
    <property type="term" value="F:ATP binding"/>
    <property type="evidence" value="ECO:0007669"/>
    <property type="project" value="UniProtKB-KW"/>
</dbReference>
<proteinExistence type="predicted"/>
<dbReference type="GO" id="GO:0007224">
    <property type="term" value="P:smoothened signaling pathway"/>
    <property type="evidence" value="ECO:0007669"/>
    <property type="project" value="TreeGrafter"/>
</dbReference>
<dbReference type="InterPro" id="IPR008271">
    <property type="entry name" value="Ser/Thr_kinase_AS"/>
</dbReference>
<dbReference type="InterPro" id="IPR050494">
    <property type="entry name" value="Ser_Thr_dual-spec_kinase"/>
</dbReference>
<evidence type="ECO:0000256" key="1">
    <source>
        <dbReference type="ARBA" id="ARBA00022527"/>
    </source>
</evidence>
<dbReference type="InterPro" id="IPR000719">
    <property type="entry name" value="Prot_kinase_dom"/>
</dbReference>
<evidence type="ECO:0000313" key="7">
    <source>
        <dbReference type="EMBL" id="CAB1427821.1"/>
    </source>
</evidence>
<dbReference type="Gene3D" id="1.10.510.10">
    <property type="entry name" value="Transferase(Phosphotransferase) domain 1"/>
    <property type="match status" value="1"/>
</dbReference>
<reference evidence="7" key="1">
    <citation type="submission" date="2020-03" db="EMBL/GenBank/DDBJ databases">
        <authorList>
            <person name="Weist P."/>
        </authorList>
    </citation>
    <scope>NUCLEOTIDE SEQUENCE</scope>
</reference>
<evidence type="ECO:0000313" key="8">
    <source>
        <dbReference type="Proteomes" id="UP001153269"/>
    </source>
</evidence>
<dbReference type="PROSITE" id="PS50011">
    <property type="entry name" value="PROTEIN_KINASE_DOM"/>
    <property type="match status" value="1"/>
</dbReference>
<dbReference type="GO" id="GO:0016605">
    <property type="term" value="C:PML body"/>
    <property type="evidence" value="ECO:0007669"/>
    <property type="project" value="TreeGrafter"/>
</dbReference>
<dbReference type="AlphaFoldDB" id="A0A9N7UB55"/>
<protein>
    <recommendedName>
        <fullName evidence="6">Protein kinase domain-containing protein</fullName>
    </recommendedName>
</protein>
<organism evidence="7 8">
    <name type="scientific">Pleuronectes platessa</name>
    <name type="common">European plaice</name>
    <dbReference type="NCBI Taxonomy" id="8262"/>
    <lineage>
        <taxon>Eukaryota</taxon>
        <taxon>Metazoa</taxon>
        <taxon>Chordata</taxon>
        <taxon>Craniata</taxon>
        <taxon>Vertebrata</taxon>
        <taxon>Euteleostomi</taxon>
        <taxon>Actinopterygii</taxon>
        <taxon>Neopterygii</taxon>
        <taxon>Teleostei</taxon>
        <taxon>Neoteleostei</taxon>
        <taxon>Acanthomorphata</taxon>
        <taxon>Carangaria</taxon>
        <taxon>Pleuronectiformes</taxon>
        <taxon>Pleuronectoidei</taxon>
        <taxon>Pleuronectidae</taxon>
        <taxon>Pleuronectes</taxon>
    </lineage>
</organism>
<dbReference type="PANTHER" id="PTHR24058:SF53">
    <property type="entry name" value="HOMEODOMAIN-INTERACTING PROTEIN KINASE 2"/>
    <property type="match status" value="1"/>
</dbReference>
<keyword evidence="4" id="KW-0418">Kinase</keyword>
<evidence type="ECO:0000259" key="6">
    <source>
        <dbReference type="PROSITE" id="PS50011"/>
    </source>
</evidence>
<gene>
    <name evidence="7" type="ORF">PLEPLA_LOCUS15766</name>
</gene>
<evidence type="ECO:0000256" key="2">
    <source>
        <dbReference type="ARBA" id="ARBA00022679"/>
    </source>
</evidence>
<keyword evidence="2" id="KW-0808">Transferase</keyword>
<keyword evidence="5" id="KW-0067">ATP-binding</keyword>